<proteinExistence type="predicted"/>
<sequence>MKLADFQPVILAAVHYELLILAFSKSIVHFRLDFWLTWCYSLHIGMSAQADFRVITKSVKRIGEDDIYA</sequence>
<dbReference type="AlphaFoldDB" id="A0A1Q6R2J8"/>
<evidence type="ECO:0000313" key="2">
    <source>
        <dbReference type="Proteomes" id="UP000186777"/>
    </source>
</evidence>
<dbReference type="Proteomes" id="UP000186777">
    <property type="component" value="Unassembled WGS sequence"/>
</dbReference>
<accession>A0A1Q6R2J8</accession>
<reference evidence="1 2" key="1">
    <citation type="journal article" date="2016" name="Nat. Biotechnol.">
        <title>Measurement of bacterial replication rates in microbial communities.</title>
        <authorList>
            <person name="Brown C.T."/>
            <person name="Olm M.R."/>
            <person name="Thomas B.C."/>
            <person name="Banfield J.F."/>
        </authorList>
    </citation>
    <scope>NUCLEOTIDE SEQUENCE [LARGE SCALE GENOMIC DNA]</scope>
    <source>
        <strain evidence="1">46_33</strain>
    </source>
</reference>
<comment type="caution">
    <text evidence="1">The sequence shown here is derived from an EMBL/GenBank/DDBJ whole genome shotgun (WGS) entry which is preliminary data.</text>
</comment>
<name>A0A1Q6R2J8_9FIRM</name>
<dbReference type="EMBL" id="MNTG01000043">
    <property type="protein sequence ID" value="OLA36601.1"/>
    <property type="molecule type" value="Genomic_DNA"/>
</dbReference>
<organism evidence="1 2">
    <name type="scientific">Phascolarctobacterium succinatutens</name>
    <dbReference type="NCBI Taxonomy" id="626940"/>
    <lineage>
        <taxon>Bacteria</taxon>
        <taxon>Bacillati</taxon>
        <taxon>Bacillota</taxon>
        <taxon>Negativicutes</taxon>
        <taxon>Acidaminococcales</taxon>
        <taxon>Acidaminococcaceae</taxon>
        <taxon>Phascolarctobacterium</taxon>
    </lineage>
</organism>
<protein>
    <submittedName>
        <fullName evidence="1">Uncharacterized protein</fullName>
    </submittedName>
</protein>
<dbReference type="STRING" id="626940.BHW43_09160"/>
<gene>
    <name evidence="1" type="ORF">BHW43_09160</name>
</gene>
<evidence type="ECO:0000313" key="1">
    <source>
        <dbReference type="EMBL" id="OLA36601.1"/>
    </source>
</evidence>